<evidence type="ECO:0000256" key="1">
    <source>
        <dbReference type="SAM" id="MobiDB-lite"/>
    </source>
</evidence>
<sequence length="87" mass="9504">MLIEVGANTPHPTSHSLFSGLPEARPGGEATFSHKGRRNGCTNVDANCVRWCLAVRSMQSSSLLPLWEKVAAKRSDEGFRLSFGVFK</sequence>
<dbReference type="AlphaFoldDB" id="A0A2S9ITH9"/>
<organism evidence="2 3">
    <name type="scientific">Phyllobacterium phragmitis</name>
    <dbReference type="NCBI Taxonomy" id="2670329"/>
    <lineage>
        <taxon>Bacteria</taxon>
        <taxon>Pseudomonadati</taxon>
        <taxon>Pseudomonadota</taxon>
        <taxon>Alphaproteobacteria</taxon>
        <taxon>Hyphomicrobiales</taxon>
        <taxon>Phyllobacteriaceae</taxon>
        <taxon>Phyllobacterium</taxon>
    </lineage>
</organism>
<comment type="caution">
    <text evidence="2">The sequence shown here is derived from an EMBL/GenBank/DDBJ whole genome shotgun (WGS) entry which is preliminary data.</text>
</comment>
<reference evidence="2 3" key="1">
    <citation type="submission" date="2018-02" db="EMBL/GenBank/DDBJ databases">
        <title>The draft genome of Phyllobacterium sp. 1N-3.</title>
        <authorList>
            <person name="Liu L."/>
            <person name="Li L."/>
            <person name="Zhang X."/>
            <person name="Wang T."/>
            <person name="Liang L."/>
        </authorList>
    </citation>
    <scope>NUCLEOTIDE SEQUENCE [LARGE SCALE GENOMIC DNA]</scope>
    <source>
        <strain evidence="2 3">1N-3</strain>
    </source>
</reference>
<accession>A0A2S9ITH9</accession>
<gene>
    <name evidence="2" type="ORF">C5748_08180</name>
</gene>
<evidence type="ECO:0000313" key="2">
    <source>
        <dbReference type="EMBL" id="PRD43832.1"/>
    </source>
</evidence>
<proteinExistence type="predicted"/>
<evidence type="ECO:0000313" key="3">
    <source>
        <dbReference type="Proteomes" id="UP000239434"/>
    </source>
</evidence>
<feature type="region of interest" description="Disordered" evidence="1">
    <location>
        <begin position="1"/>
        <end position="23"/>
    </location>
</feature>
<dbReference type="Proteomes" id="UP000239434">
    <property type="component" value="Unassembled WGS sequence"/>
</dbReference>
<name>A0A2S9ITH9_9HYPH</name>
<protein>
    <submittedName>
        <fullName evidence="2">Uncharacterized protein</fullName>
    </submittedName>
</protein>
<keyword evidence="3" id="KW-1185">Reference proteome</keyword>
<dbReference type="EMBL" id="PVBR01000005">
    <property type="protein sequence ID" value="PRD43832.1"/>
    <property type="molecule type" value="Genomic_DNA"/>
</dbReference>